<gene>
    <name evidence="2" type="ORF">NC661_11980</name>
</gene>
<dbReference type="Proteomes" id="UP001145072">
    <property type="component" value="Unassembled WGS sequence"/>
</dbReference>
<protein>
    <recommendedName>
        <fullName evidence="4">Spore coat protein</fullName>
    </recommendedName>
</protein>
<accession>A0A9X4AK67</accession>
<sequence length="96" mass="11109">MADKENNNNLNEISNSLINMHVSDLLNRYNISKESKKLRELSSDEKSKLKESVGNLKQQVEAFLEDQQNKNNNFSNESTQALTNQLQNLKRRSNNK</sequence>
<keyword evidence="3" id="KW-1185">Reference proteome</keyword>
<name>A0A9X4AK67_9BACI</name>
<dbReference type="EMBL" id="JAMQJZ010000008">
    <property type="protein sequence ID" value="MDC3421088.1"/>
    <property type="molecule type" value="Genomic_DNA"/>
</dbReference>
<dbReference type="AlphaFoldDB" id="A0A9X4AK67"/>
<evidence type="ECO:0008006" key="4">
    <source>
        <dbReference type="Google" id="ProtNLM"/>
    </source>
</evidence>
<reference evidence="2" key="1">
    <citation type="submission" date="2022-06" db="EMBL/GenBank/DDBJ databases">
        <title>Aquibacillus sp. a new bacterium isolated from soil saline samples.</title>
        <authorList>
            <person name="Galisteo C."/>
            <person name="De La Haba R."/>
            <person name="Sanchez-Porro C."/>
            <person name="Ventosa A."/>
        </authorList>
    </citation>
    <scope>NUCLEOTIDE SEQUENCE</scope>
    <source>
        <strain evidence="2">JCM 12387</strain>
    </source>
</reference>
<organism evidence="2 3">
    <name type="scientific">Aquibacillus koreensis</name>
    <dbReference type="NCBI Taxonomy" id="279446"/>
    <lineage>
        <taxon>Bacteria</taxon>
        <taxon>Bacillati</taxon>
        <taxon>Bacillota</taxon>
        <taxon>Bacilli</taxon>
        <taxon>Bacillales</taxon>
        <taxon>Bacillaceae</taxon>
        <taxon>Aquibacillus</taxon>
    </lineage>
</organism>
<comment type="caution">
    <text evidence="2">The sequence shown here is derived from an EMBL/GenBank/DDBJ whole genome shotgun (WGS) entry which is preliminary data.</text>
</comment>
<feature type="region of interest" description="Disordered" evidence="1">
    <location>
        <begin position="67"/>
        <end position="96"/>
    </location>
</feature>
<proteinExistence type="predicted"/>
<evidence type="ECO:0000313" key="3">
    <source>
        <dbReference type="Proteomes" id="UP001145072"/>
    </source>
</evidence>
<evidence type="ECO:0000313" key="2">
    <source>
        <dbReference type="EMBL" id="MDC3421088.1"/>
    </source>
</evidence>
<evidence type="ECO:0000256" key="1">
    <source>
        <dbReference type="SAM" id="MobiDB-lite"/>
    </source>
</evidence>
<dbReference type="RefSeq" id="WP_259867741.1">
    <property type="nucleotide sequence ID" value="NZ_JAMQJZ010000008.1"/>
</dbReference>
<feature type="compositionally biased region" description="Polar residues" evidence="1">
    <location>
        <begin position="69"/>
        <end position="88"/>
    </location>
</feature>